<dbReference type="RefSeq" id="WP_249308005.1">
    <property type="nucleotide sequence ID" value="NZ_JACRSZ010000006.1"/>
</dbReference>
<evidence type="ECO:0000256" key="1">
    <source>
        <dbReference type="SAM" id="SignalP"/>
    </source>
</evidence>
<protein>
    <recommendedName>
        <fullName evidence="4">Alternate signal-mediated exported protein, CPF_0494 family</fullName>
    </recommendedName>
</protein>
<name>A0ABR7N9A3_9FIRM</name>
<organism evidence="2 3">
    <name type="scientific">Jingyaoa shaoxingensis</name>
    <dbReference type="NCBI Taxonomy" id="2763671"/>
    <lineage>
        <taxon>Bacteria</taxon>
        <taxon>Bacillati</taxon>
        <taxon>Bacillota</taxon>
        <taxon>Clostridia</taxon>
        <taxon>Lachnospirales</taxon>
        <taxon>Lachnospiraceae</taxon>
        <taxon>Jingyaoa</taxon>
    </lineage>
</organism>
<dbReference type="InterPro" id="IPR023833">
    <property type="entry name" value="Signal_pept_SipW-depend-type"/>
</dbReference>
<sequence>MKKNKVKKMGRKTVGMMAAVLLCTAGAYQTYSYFTEKEEVTNVFTVGDFDISMKEPEWNPADGDGVNMYPGYTVYKNPTVKNMTDPGIGEQPCYLQMRMKIQNEKGEIITDQKTLDMIRRTIRYDKTYTGKWDKTGKAEKLQQGKIPGYSEGDISGIPMVNPDFQEVNTGKAGEYLFQYKGGNGGIMRAGEETVLFTNVVIPTNWGNKDMEQIGRFQIIVSAEAIQSNGFASAQDAFAALGQSVEEGTVYEES</sequence>
<keyword evidence="3" id="KW-1185">Reference proteome</keyword>
<dbReference type="EMBL" id="JACRSZ010000006">
    <property type="protein sequence ID" value="MBC8572977.1"/>
    <property type="molecule type" value="Genomic_DNA"/>
</dbReference>
<proteinExistence type="predicted"/>
<feature type="chain" id="PRO_5047288022" description="Alternate signal-mediated exported protein, CPF_0494 family" evidence="1">
    <location>
        <begin position="28"/>
        <end position="253"/>
    </location>
</feature>
<evidence type="ECO:0008006" key="4">
    <source>
        <dbReference type="Google" id="ProtNLM"/>
    </source>
</evidence>
<dbReference type="NCBIfam" id="TIGR04088">
    <property type="entry name" value="cognate_SipW"/>
    <property type="match status" value="1"/>
</dbReference>
<accession>A0ABR7N9A3</accession>
<feature type="signal peptide" evidence="1">
    <location>
        <begin position="1"/>
        <end position="27"/>
    </location>
</feature>
<gene>
    <name evidence="2" type="ORF">H8716_07770</name>
</gene>
<evidence type="ECO:0000313" key="2">
    <source>
        <dbReference type="EMBL" id="MBC8572977.1"/>
    </source>
</evidence>
<reference evidence="2 3" key="1">
    <citation type="submission" date="2020-08" db="EMBL/GenBank/DDBJ databases">
        <title>Genome public.</title>
        <authorList>
            <person name="Liu C."/>
            <person name="Sun Q."/>
        </authorList>
    </citation>
    <scope>NUCLEOTIDE SEQUENCE [LARGE SCALE GENOMIC DNA]</scope>
    <source>
        <strain evidence="2 3">NSJ-46</strain>
    </source>
</reference>
<keyword evidence="1" id="KW-0732">Signal</keyword>
<comment type="caution">
    <text evidence="2">The sequence shown here is derived from an EMBL/GenBank/DDBJ whole genome shotgun (WGS) entry which is preliminary data.</text>
</comment>
<evidence type="ECO:0000313" key="3">
    <source>
        <dbReference type="Proteomes" id="UP000657421"/>
    </source>
</evidence>
<dbReference type="Proteomes" id="UP000657421">
    <property type="component" value="Unassembled WGS sequence"/>
</dbReference>